<organism evidence="2 3">
    <name type="scientific">Candidatus Buchananbacteria bacterium RIFCSPHIGHO2_01_FULL_47_11b</name>
    <dbReference type="NCBI Taxonomy" id="1797537"/>
    <lineage>
        <taxon>Bacteria</taxon>
        <taxon>Candidatus Buchananiibacteriota</taxon>
    </lineage>
</organism>
<keyword evidence="1" id="KW-1133">Transmembrane helix</keyword>
<evidence type="ECO:0000313" key="2">
    <source>
        <dbReference type="EMBL" id="OGY48301.1"/>
    </source>
</evidence>
<keyword evidence="1" id="KW-0812">Transmembrane</keyword>
<dbReference type="AlphaFoldDB" id="A0A1G1Y7U7"/>
<feature type="transmembrane region" description="Helical" evidence="1">
    <location>
        <begin position="208"/>
        <end position="228"/>
    </location>
</feature>
<feature type="transmembrane region" description="Helical" evidence="1">
    <location>
        <begin position="6"/>
        <end position="30"/>
    </location>
</feature>
<name>A0A1G1Y7U7_9BACT</name>
<proteinExistence type="predicted"/>
<feature type="transmembrane region" description="Helical" evidence="1">
    <location>
        <begin position="137"/>
        <end position="160"/>
    </location>
</feature>
<gene>
    <name evidence="2" type="ORF">A2840_02090</name>
</gene>
<accession>A0A1G1Y7U7</accession>
<protein>
    <submittedName>
        <fullName evidence="2">Uncharacterized protein</fullName>
    </submittedName>
</protein>
<feature type="transmembrane region" description="Helical" evidence="1">
    <location>
        <begin position="67"/>
        <end position="92"/>
    </location>
</feature>
<feature type="transmembrane region" description="Helical" evidence="1">
    <location>
        <begin position="37"/>
        <end position="61"/>
    </location>
</feature>
<comment type="caution">
    <text evidence="2">The sequence shown here is derived from an EMBL/GenBank/DDBJ whole genome shotgun (WGS) entry which is preliminary data.</text>
</comment>
<reference evidence="2 3" key="1">
    <citation type="journal article" date="2016" name="Nat. Commun.">
        <title>Thousands of microbial genomes shed light on interconnected biogeochemical processes in an aquifer system.</title>
        <authorList>
            <person name="Anantharaman K."/>
            <person name="Brown C.T."/>
            <person name="Hug L.A."/>
            <person name="Sharon I."/>
            <person name="Castelle C.J."/>
            <person name="Probst A.J."/>
            <person name="Thomas B.C."/>
            <person name="Singh A."/>
            <person name="Wilkins M.J."/>
            <person name="Karaoz U."/>
            <person name="Brodie E.L."/>
            <person name="Williams K.H."/>
            <person name="Hubbard S.S."/>
            <person name="Banfield J.F."/>
        </authorList>
    </citation>
    <scope>NUCLEOTIDE SEQUENCE [LARGE SCALE GENOMIC DNA]</scope>
</reference>
<dbReference type="EMBL" id="MHIG01000001">
    <property type="protein sequence ID" value="OGY48301.1"/>
    <property type="molecule type" value="Genomic_DNA"/>
</dbReference>
<evidence type="ECO:0000313" key="3">
    <source>
        <dbReference type="Proteomes" id="UP000178385"/>
    </source>
</evidence>
<feature type="transmembrane region" description="Helical" evidence="1">
    <location>
        <begin position="104"/>
        <end position="125"/>
    </location>
</feature>
<dbReference type="Proteomes" id="UP000178385">
    <property type="component" value="Unassembled WGS sequence"/>
</dbReference>
<keyword evidence="1" id="KW-0472">Membrane</keyword>
<evidence type="ECO:0000256" key="1">
    <source>
        <dbReference type="SAM" id="Phobius"/>
    </source>
</evidence>
<sequence>MDFLKVLFTIILYLNVLIAIASFIFAFILLRRTKGNAIYFNFGMATLFLGLWITSIPLIFLKFTEPVNIFLTNTTFLFGIWILQYFLIFTIYFPTPHLKRKNIWVPLLYLLTLLISFSIFIPNLYTVRAVSDFPYLYVKFNAAGLTIYTLYFIALAAASFKNLIYKYRQSDGIFKIQLKKIILGTGIAVAANLVLSITIYYFTEFDFSPIGALFTFAVLAYIYSILFGKRESI</sequence>
<feature type="transmembrane region" description="Helical" evidence="1">
    <location>
        <begin position="181"/>
        <end position="202"/>
    </location>
</feature>